<feature type="compositionally biased region" description="Acidic residues" evidence="6">
    <location>
        <begin position="137"/>
        <end position="151"/>
    </location>
</feature>
<proteinExistence type="inferred from homology"/>
<name>A0A9P6J6A8_9FUNG</name>
<feature type="region of interest" description="Disordered" evidence="6">
    <location>
        <begin position="10"/>
        <end position="73"/>
    </location>
</feature>
<dbReference type="InterPro" id="IPR036047">
    <property type="entry name" value="F-box-like_dom_sf"/>
</dbReference>
<dbReference type="GO" id="GO:0031647">
    <property type="term" value="P:regulation of protein stability"/>
    <property type="evidence" value="ECO:0007669"/>
    <property type="project" value="TreeGrafter"/>
</dbReference>
<dbReference type="EMBL" id="JAAAHW010006292">
    <property type="protein sequence ID" value="KAF9963425.1"/>
    <property type="molecule type" value="Genomic_DNA"/>
</dbReference>
<evidence type="ECO:0000256" key="3">
    <source>
        <dbReference type="ARBA" id="ARBA00022692"/>
    </source>
</evidence>
<keyword evidence="3" id="KW-0812">Transmembrane</keyword>
<keyword evidence="5" id="KW-0472">Membrane</keyword>
<feature type="compositionally biased region" description="Acidic residues" evidence="6">
    <location>
        <begin position="52"/>
        <end position="62"/>
    </location>
</feature>
<comment type="caution">
    <text evidence="8">The sequence shown here is derived from an EMBL/GenBank/DDBJ whole genome shotgun (WGS) entry which is preliminary data.</text>
</comment>
<feature type="domain" description="F-box" evidence="7">
    <location>
        <begin position="195"/>
        <end position="245"/>
    </location>
</feature>
<dbReference type="OrthoDB" id="2404831at2759"/>
<dbReference type="SUPFAM" id="SSF81383">
    <property type="entry name" value="F-box domain"/>
    <property type="match status" value="1"/>
</dbReference>
<evidence type="ECO:0000313" key="9">
    <source>
        <dbReference type="Proteomes" id="UP000749646"/>
    </source>
</evidence>
<feature type="region of interest" description="Disordered" evidence="6">
    <location>
        <begin position="123"/>
        <end position="179"/>
    </location>
</feature>
<organism evidence="8 9">
    <name type="scientific">Modicella reniformis</name>
    <dbReference type="NCBI Taxonomy" id="1440133"/>
    <lineage>
        <taxon>Eukaryota</taxon>
        <taxon>Fungi</taxon>
        <taxon>Fungi incertae sedis</taxon>
        <taxon>Mucoromycota</taxon>
        <taxon>Mortierellomycotina</taxon>
        <taxon>Mortierellomycetes</taxon>
        <taxon>Mortierellales</taxon>
        <taxon>Mortierellaceae</taxon>
        <taxon>Modicella</taxon>
    </lineage>
</organism>
<dbReference type="PANTHER" id="PTHR20988">
    <property type="entry name" value="TRANSMEMBRANE PROTEIN 183A-RELATED"/>
    <property type="match status" value="1"/>
</dbReference>
<dbReference type="InterPro" id="IPR001810">
    <property type="entry name" value="F-box_dom"/>
</dbReference>
<dbReference type="Pfam" id="PF00646">
    <property type="entry name" value="F-box"/>
    <property type="match status" value="1"/>
</dbReference>
<dbReference type="Gene3D" id="1.20.1280.50">
    <property type="match status" value="1"/>
</dbReference>
<feature type="compositionally biased region" description="Basic and acidic residues" evidence="6">
    <location>
        <begin position="63"/>
        <end position="73"/>
    </location>
</feature>
<dbReference type="InterPro" id="IPR026509">
    <property type="entry name" value="TMEM183"/>
</dbReference>
<dbReference type="CDD" id="cd09917">
    <property type="entry name" value="F-box_SF"/>
    <property type="match status" value="1"/>
</dbReference>
<keyword evidence="4" id="KW-1133">Transmembrane helix</keyword>
<evidence type="ECO:0000313" key="8">
    <source>
        <dbReference type="EMBL" id="KAF9963425.1"/>
    </source>
</evidence>
<comment type="similarity">
    <text evidence="2">Belongs to the TMEM183 family.</text>
</comment>
<comment type="subcellular location">
    <subcellularLocation>
        <location evidence="1">Membrane</location>
        <topology evidence="1">Single-pass membrane protein</topology>
    </subcellularLocation>
</comment>
<reference evidence="8" key="1">
    <citation type="journal article" date="2020" name="Fungal Divers.">
        <title>Resolving the Mortierellaceae phylogeny through synthesis of multi-gene phylogenetics and phylogenomics.</title>
        <authorList>
            <person name="Vandepol N."/>
            <person name="Liber J."/>
            <person name="Desiro A."/>
            <person name="Na H."/>
            <person name="Kennedy M."/>
            <person name="Barry K."/>
            <person name="Grigoriev I.V."/>
            <person name="Miller A.N."/>
            <person name="O'Donnell K."/>
            <person name="Stajich J.E."/>
            <person name="Bonito G."/>
        </authorList>
    </citation>
    <scope>NUCLEOTIDE SEQUENCE</scope>
    <source>
        <strain evidence="8">MES-2147</strain>
    </source>
</reference>
<dbReference type="Proteomes" id="UP000749646">
    <property type="component" value="Unassembled WGS sequence"/>
</dbReference>
<evidence type="ECO:0000256" key="6">
    <source>
        <dbReference type="SAM" id="MobiDB-lite"/>
    </source>
</evidence>
<accession>A0A9P6J6A8</accession>
<gene>
    <name evidence="8" type="ORF">BGZ65_003490</name>
</gene>
<sequence length="476" mass="55179">MIPSFFSKFNITRVGAGTPNPAQSSQRTTLGGRSADDDTSSLSQHLSQLDLNEVEDSSEEEDARAGTEARGSFEEIVYEDGDEFSSWSIPSSVLVTSTASSPAQVLPVPSAQLDGHLSALPVQQQQRQLEKERQGEEMEEQEERVGEEEEWKEQKEQDGREEERQEEQQEQQLEKQQEEELQKSPYLQYYEWQQQRYQMRLPIDVWIKICSHLYPSQLARFSLVSRDTYSLVASLDTWETWFKRMYAHVNIKLRLLPGLPRSHSYMLFMCSISFQVCEKCLKRCDGRRQRGRLAMMPLPVIVPYAGLKGSINDEPADLEDVKTMKPGGKEDHHQQEESWTIRMCKRCRVLHYQSHPEPIPHEIIASFQTKRVLREKYRLGPKEIQAITLRSRGSRRYGRPVTYSEFVALIKSRQVFGGDVGRHAVSRSLYKPMAVLNHRVFMYNKRIKILEDGHRWLPYQEYQARKAAGQPTCLSM</sequence>
<evidence type="ECO:0000256" key="2">
    <source>
        <dbReference type="ARBA" id="ARBA00006744"/>
    </source>
</evidence>
<dbReference type="GO" id="GO:0019005">
    <property type="term" value="C:SCF ubiquitin ligase complex"/>
    <property type="evidence" value="ECO:0007669"/>
    <property type="project" value="TreeGrafter"/>
</dbReference>
<evidence type="ECO:0000256" key="5">
    <source>
        <dbReference type="ARBA" id="ARBA00023136"/>
    </source>
</evidence>
<protein>
    <recommendedName>
        <fullName evidence="7">F-box domain-containing protein</fullName>
    </recommendedName>
</protein>
<dbReference type="AlphaFoldDB" id="A0A9P6J6A8"/>
<evidence type="ECO:0000259" key="7">
    <source>
        <dbReference type="PROSITE" id="PS50181"/>
    </source>
</evidence>
<dbReference type="PANTHER" id="PTHR20988:SF2">
    <property type="entry name" value="TRANSMEMBRANE PROTEIN 183A-RELATED"/>
    <property type="match status" value="1"/>
</dbReference>
<evidence type="ECO:0000256" key="4">
    <source>
        <dbReference type="ARBA" id="ARBA00022989"/>
    </source>
</evidence>
<dbReference type="SMART" id="SM00256">
    <property type="entry name" value="FBOX"/>
    <property type="match status" value="1"/>
</dbReference>
<feature type="compositionally biased region" description="Polar residues" evidence="6">
    <location>
        <begin position="20"/>
        <end position="31"/>
    </location>
</feature>
<keyword evidence="9" id="KW-1185">Reference proteome</keyword>
<dbReference type="PROSITE" id="PS50181">
    <property type="entry name" value="FBOX"/>
    <property type="match status" value="1"/>
</dbReference>
<feature type="compositionally biased region" description="Low complexity" evidence="6">
    <location>
        <begin position="40"/>
        <end position="51"/>
    </location>
</feature>
<feature type="compositionally biased region" description="Basic and acidic residues" evidence="6">
    <location>
        <begin position="152"/>
        <end position="179"/>
    </location>
</feature>
<evidence type="ECO:0000256" key="1">
    <source>
        <dbReference type="ARBA" id="ARBA00004167"/>
    </source>
</evidence>
<dbReference type="GO" id="GO:0016020">
    <property type="term" value="C:membrane"/>
    <property type="evidence" value="ECO:0007669"/>
    <property type="project" value="UniProtKB-SubCell"/>
</dbReference>